<sequence>MNSNEADPSSSTEATFISNNKATSDMEPIEFFLATRIPIESHTFKWNLTEFCNLSNNKELYSPCIWELSLFSYKLKLTKYENGFGLFHVCETRNDDKNQTVNNPSLFVFGETSLNNPQNTLAYSEESKSYDYNFPRVMEYQVSIKDRHGRLRIKWAASFSIGNDYECCKIGEYRSNSWETFLSDMVELHCCLKVIKTPITERQTLHTEISLSKPAWQKLSEDLKSMYKNSLNADYILEVGTERILVNSSILSARSPVFRKMFYHNEEQNTLRSVKIKDVQLQAMKRLLEFLYTGTIEEAATDLTFEEVFFLYNEAHNYKVMDLQKMCGTTLMSKASVDNAKMILIWADVIKDTDLKSQVLNFIRLNFESVVRSVSWNGFKKEETKLANEILKLCV</sequence>
<feature type="domain" description="BTB" evidence="1">
    <location>
        <begin position="233"/>
        <end position="300"/>
    </location>
</feature>
<keyword evidence="3" id="KW-1185">Reference proteome</keyword>
<accession>A0A8X6FTK7</accession>
<gene>
    <name evidence="2" type="primary">spop-b_14</name>
    <name evidence="2" type="ORF">TNCT_548911</name>
</gene>
<dbReference type="PANTHER" id="PTHR24413">
    <property type="entry name" value="SPECKLE-TYPE POZ PROTEIN"/>
    <property type="match status" value="1"/>
</dbReference>
<proteinExistence type="predicted"/>
<dbReference type="InterPro" id="IPR011333">
    <property type="entry name" value="SKP1/BTB/POZ_sf"/>
</dbReference>
<organism evidence="2 3">
    <name type="scientific">Trichonephila clavata</name>
    <name type="common">Joro spider</name>
    <name type="synonym">Nephila clavata</name>
    <dbReference type="NCBI Taxonomy" id="2740835"/>
    <lineage>
        <taxon>Eukaryota</taxon>
        <taxon>Metazoa</taxon>
        <taxon>Ecdysozoa</taxon>
        <taxon>Arthropoda</taxon>
        <taxon>Chelicerata</taxon>
        <taxon>Arachnida</taxon>
        <taxon>Araneae</taxon>
        <taxon>Araneomorphae</taxon>
        <taxon>Entelegynae</taxon>
        <taxon>Araneoidea</taxon>
        <taxon>Nephilidae</taxon>
        <taxon>Trichonephila</taxon>
    </lineage>
</organism>
<dbReference type="Gene3D" id="1.25.40.420">
    <property type="match status" value="1"/>
</dbReference>
<comment type="caution">
    <text evidence="2">The sequence shown here is derived from an EMBL/GenBank/DDBJ whole genome shotgun (WGS) entry which is preliminary data.</text>
</comment>
<evidence type="ECO:0000259" key="1">
    <source>
        <dbReference type="PROSITE" id="PS50097"/>
    </source>
</evidence>
<evidence type="ECO:0000313" key="2">
    <source>
        <dbReference type="EMBL" id="GFQ88092.1"/>
    </source>
</evidence>
<dbReference type="Gene3D" id="3.30.710.10">
    <property type="entry name" value="Potassium Channel Kv1.1, Chain A"/>
    <property type="match status" value="1"/>
</dbReference>
<dbReference type="AlphaFoldDB" id="A0A8X6FTK7"/>
<reference evidence="2" key="1">
    <citation type="submission" date="2020-07" db="EMBL/GenBank/DDBJ databases">
        <title>Multicomponent nature underlies the extraordinary mechanical properties of spider dragline silk.</title>
        <authorList>
            <person name="Kono N."/>
            <person name="Nakamura H."/>
            <person name="Mori M."/>
            <person name="Yoshida Y."/>
            <person name="Ohtoshi R."/>
            <person name="Malay A.D."/>
            <person name="Moran D.A.P."/>
            <person name="Tomita M."/>
            <person name="Numata K."/>
            <person name="Arakawa K."/>
        </authorList>
    </citation>
    <scope>NUCLEOTIDE SEQUENCE</scope>
</reference>
<dbReference type="SUPFAM" id="SSF54695">
    <property type="entry name" value="POZ domain"/>
    <property type="match status" value="1"/>
</dbReference>
<protein>
    <submittedName>
        <fullName evidence="2">Speckle-type POZ protein B</fullName>
    </submittedName>
</protein>
<name>A0A8X6FTK7_TRICU</name>
<dbReference type="InterPro" id="IPR000210">
    <property type="entry name" value="BTB/POZ_dom"/>
</dbReference>
<dbReference type="PROSITE" id="PS50097">
    <property type="entry name" value="BTB"/>
    <property type="match status" value="1"/>
</dbReference>
<dbReference type="SMART" id="SM00225">
    <property type="entry name" value="BTB"/>
    <property type="match status" value="1"/>
</dbReference>
<dbReference type="OrthoDB" id="684045at2759"/>
<evidence type="ECO:0000313" key="3">
    <source>
        <dbReference type="Proteomes" id="UP000887116"/>
    </source>
</evidence>
<dbReference type="EMBL" id="BMAO01033256">
    <property type="protein sequence ID" value="GFQ88092.1"/>
    <property type="molecule type" value="Genomic_DNA"/>
</dbReference>
<dbReference type="Proteomes" id="UP000887116">
    <property type="component" value="Unassembled WGS sequence"/>
</dbReference>
<dbReference type="Pfam" id="PF00651">
    <property type="entry name" value="BTB"/>
    <property type="match status" value="1"/>
</dbReference>